<dbReference type="Gene3D" id="3.30.300.20">
    <property type="match status" value="1"/>
</dbReference>
<dbReference type="Gene3D" id="3.40.50.1820">
    <property type="entry name" value="alpha/beta hydrolase"/>
    <property type="match status" value="1"/>
</dbReference>
<dbReference type="RefSeq" id="WP_006990364.1">
    <property type="nucleotide sequence ID" value="NZ_JH594606.1"/>
</dbReference>
<protein>
    <submittedName>
        <fullName evidence="2">OsmC family protein</fullName>
    </submittedName>
</protein>
<dbReference type="eggNOG" id="COG1765">
    <property type="taxonomic scope" value="Bacteria"/>
</dbReference>
<dbReference type="OrthoDB" id="9791538at2"/>
<sequence length="404" mass="44857">MSSEKVTFKNKEGYELHGKLELPIDQVPHNFVIFAHCFTCNKNFFAVKNICDALTDKGFGVLRFDFTGLGESEGEFSDSNFSGNVEDLLSAEEFLKTNYKSPTLLIGHSLGGAAVYFAAQSLPKVKAIATLGAPSSITHVRHLIKDNIEEINKNGKAVVNIGGRSFSIKKQFIEDLEKKDLKEILPKLKKSILILHSPQDNIVEVKNAEELYIAAKHPKSFVSLEGADHLLSNKKDSQYAGNIIGSWATRYLEIPVLHDLESKHDVAANLGKSNFTTRIKAGNHHFVADEPLSAGGNDFGPDPYQLLAAGLAACTSMTIQMYARRKKWPLETVETHINHLKSYNQDCENCENSSAKIDTFEREIVLIGALDEKQQQRILQIADKCPVHKTLHSKVQIITTLKKA</sequence>
<evidence type="ECO:0000259" key="1">
    <source>
        <dbReference type="Pfam" id="PF12146"/>
    </source>
</evidence>
<dbReference type="AlphaFoldDB" id="H2BW97"/>
<dbReference type="Proteomes" id="UP000003844">
    <property type="component" value="Unassembled WGS sequence"/>
</dbReference>
<dbReference type="SUPFAM" id="SSF82784">
    <property type="entry name" value="OsmC-like"/>
    <property type="match status" value="1"/>
</dbReference>
<gene>
    <name evidence="2" type="ORF">Gilli_3464</name>
</gene>
<dbReference type="InterPro" id="IPR029058">
    <property type="entry name" value="AB_hydrolase_fold"/>
</dbReference>
<dbReference type="PANTHER" id="PTHR39624:SF2">
    <property type="entry name" value="OSMC-LIKE PROTEIN"/>
    <property type="match status" value="1"/>
</dbReference>
<reference evidence="3" key="1">
    <citation type="journal article" date="2012" name="Stand. Genomic Sci.">
        <title>Genome sequence of the Antarctic rhodopsins-containing flavobacterium Gillisia limnaea type strain (R-8282(T)).</title>
        <authorList>
            <person name="Riedel T."/>
            <person name="Held B."/>
            <person name="Nolan M."/>
            <person name="Lucas S."/>
            <person name="Lapidus A."/>
            <person name="Tice H."/>
            <person name="Del Rio T.G."/>
            <person name="Cheng J.F."/>
            <person name="Han C."/>
            <person name="Tapia R."/>
            <person name="Goodwin L.A."/>
            <person name="Pitluck S."/>
            <person name="Liolios K."/>
            <person name="Mavromatis K."/>
            <person name="Pagani I."/>
            <person name="Ivanova N."/>
            <person name="Mikhailova N."/>
            <person name="Pati A."/>
            <person name="Chen A."/>
            <person name="Palaniappan K."/>
            <person name="Land M."/>
            <person name="Rohde M."/>
            <person name="Tindall B.J."/>
            <person name="Detter J.C."/>
            <person name="Goker M."/>
            <person name="Bristow J."/>
            <person name="Eisen J.A."/>
            <person name="Markowitz V."/>
            <person name="Hugenholtz P."/>
            <person name="Kyrpides N.C."/>
            <person name="Klenk H.P."/>
            <person name="Woyke T."/>
        </authorList>
    </citation>
    <scope>NUCLEOTIDE SEQUENCE [LARGE SCALE GENOMIC DNA]</scope>
    <source>
        <strain evidence="3">DSM 15749 / LMG 21470 / R-8282</strain>
    </source>
</reference>
<feature type="domain" description="Serine aminopeptidase S33" evidence="1">
    <location>
        <begin position="29"/>
        <end position="134"/>
    </location>
</feature>
<name>H2BW97_GILLR</name>
<dbReference type="InterPro" id="IPR003718">
    <property type="entry name" value="OsmC/Ohr_fam"/>
</dbReference>
<accession>H2BW97</accession>
<evidence type="ECO:0000313" key="2">
    <source>
        <dbReference type="EMBL" id="EHQ04061.1"/>
    </source>
</evidence>
<dbReference type="HOGENOM" id="CLU_681299_0_0_10"/>
<dbReference type="Pfam" id="PF02566">
    <property type="entry name" value="OsmC"/>
    <property type="match status" value="1"/>
</dbReference>
<dbReference type="eggNOG" id="COG1073">
    <property type="taxonomic scope" value="Bacteria"/>
</dbReference>
<organism evidence="2 3">
    <name type="scientific">Gillisia limnaea (strain DSM 15749 / LMG 21470 / R-8282)</name>
    <dbReference type="NCBI Taxonomy" id="865937"/>
    <lineage>
        <taxon>Bacteria</taxon>
        <taxon>Pseudomonadati</taxon>
        <taxon>Bacteroidota</taxon>
        <taxon>Flavobacteriia</taxon>
        <taxon>Flavobacteriales</taxon>
        <taxon>Flavobacteriaceae</taxon>
        <taxon>Gillisia</taxon>
    </lineage>
</organism>
<proteinExistence type="predicted"/>
<dbReference type="InterPro" id="IPR036102">
    <property type="entry name" value="OsmC/Ohrsf"/>
</dbReference>
<keyword evidence="3" id="KW-1185">Reference proteome</keyword>
<evidence type="ECO:0000313" key="3">
    <source>
        <dbReference type="Proteomes" id="UP000003844"/>
    </source>
</evidence>
<dbReference type="PANTHER" id="PTHR39624">
    <property type="entry name" value="PROTEIN INVOLVED IN RIMO-MEDIATED BETA-METHYLTHIOLATION OF RIBOSOMAL PROTEIN S12 YCAO"/>
    <property type="match status" value="1"/>
</dbReference>
<dbReference type="Pfam" id="PF12146">
    <property type="entry name" value="Hydrolase_4"/>
    <property type="match status" value="1"/>
</dbReference>
<dbReference type="InterPro" id="IPR022742">
    <property type="entry name" value="Hydrolase_4"/>
</dbReference>
<dbReference type="EMBL" id="JH594606">
    <property type="protein sequence ID" value="EHQ04061.1"/>
    <property type="molecule type" value="Genomic_DNA"/>
</dbReference>
<dbReference type="ESTHER" id="9flao-h2bw97">
    <property type="family name" value="Est-OsmC"/>
</dbReference>
<dbReference type="InterPro" id="IPR015946">
    <property type="entry name" value="KH_dom-like_a/b"/>
</dbReference>
<dbReference type="STRING" id="865937.Gilli_3464"/>
<dbReference type="SUPFAM" id="SSF53474">
    <property type="entry name" value="alpha/beta-Hydrolases"/>
    <property type="match status" value="1"/>
</dbReference>